<feature type="site" description="Important for acyl-CoA specificity" evidence="6">
    <location>
        <position position="111"/>
    </location>
</feature>
<evidence type="ECO:0000256" key="3">
    <source>
        <dbReference type="ARBA" id="ARBA00022605"/>
    </source>
</evidence>
<comment type="catalytic activity">
    <reaction evidence="6">
        <text>L-homoserine + acetyl-CoA = O-acetyl-L-homoserine + CoA</text>
        <dbReference type="Rhea" id="RHEA:13701"/>
        <dbReference type="ChEBI" id="CHEBI:57287"/>
        <dbReference type="ChEBI" id="CHEBI:57288"/>
        <dbReference type="ChEBI" id="CHEBI:57476"/>
        <dbReference type="ChEBI" id="CHEBI:57716"/>
        <dbReference type="EC" id="2.3.1.31"/>
    </reaction>
</comment>
<feature type="binding site" evidence="6">
    <location>
        <position position="192"/>
    </location>
    <ligand>
        <name>substrate</name>
    </ligand>
</feature>
<sequence>MPVNIPDKLPAIEILKKEHIFVMDDLRASTQDIRPLRILILNLMPVKVTTETDLIRLLSNSPLQVEIEFLGLSTHTPKNTPIEHLMSFYTNFSKIKNAYYDGMIITGAPVEMLPFDEVKYWKEFTQILDWARTHVTSTFYICWGAQAALHHFYGINKYPLEKKLFGVFKHRINDPSFPLFRGFDDEFYAPHSRHTTILAEEINRHPALTILSESDEAGVYIVTSRGGREFYVTGHSEYSPSTLHKEYIRDKEKGMDSVALPENYYRNNDPEQPPLVQWRSHANLLYINWLNYFVYQATPFNIEEVAQLGEL</sequence>
<dbReference type="InterPro" id="IPR005697">
    <property type="entry name" value="HST_MetA"/>
</dbReference>
<reference evidence="8 9" key="1">
    <citation type="submission" date="2016-08" db="EMBL/GenBank/DDBJ databases">
        <authorList>
            <person name="Seilhamer J.J."/>
        </authorList>
    </citation>
    <scope>NUCLEOTIDE SEQUENCE [LARGE SCALE GENOMIC DNA]</scope>
    <source>
        <strain evidence="8">M3/6</strain>
    </source>
</reference>
<dbReference type="GO" id="GO:0005737">
    <property type="term" value="C:cytoplasm"/>
    <property type="evidence" value="ECO:0007669"/>
    <property type="project" value="UniProtKB-SubCell"/>
</dbReference>
<comment type="pathway">
    <text evidence="6">Amino-acid biosynthesis; L-methionine biosynthesis via de novo pathway; O-acetyl-L-homoserine from L-homoserine: step 1/1.</text>
</comment>
<dbReference type="UniPathway" id="UPA00051">
    <property type="reaction ID" value="UER00074"/>
</dbReference>
<dbReference type="CDD" id="cd03131">
    <property type="entry name" value="GATase1_HTS"/>
    <property type="match status" value="1"/>
</dbReference>
<feature type="active site" description="Acyl-thioester intermediate" evidence="6 7">
    <location>
        <position position="142"/>
    </location>
</feature>
<dbReference type="HAMAP" id="MF_00295">
    <property type="entry name" value="MetA_acyltransf"/>
    <property type="match status" value="1"/>
</dbReference>
<evidence type="ECO:0000256" key="6">
    <source>
        <dbReference type="HAMAP-Rule" id="MF_00295"/>
    </source>
</evidence>
<dbReference type="GO" id="GO:0008899">
    <property type="term" value="F:homoserine O-succinyltransferase activity"/>
    <property type="evidence" value="ECO:0007669"/>
    <property type="project" value="UniProtKB-UniRule"/>
</dbReference>
<dbReference type="GO" id="GO:0004414">
    <property type="term" value="F:homoserine O-acetyltransferase activity"/>
    <property type="evidence" value="ECO:0007669"/>
    <property type="project" value="UniProtKB-EC"/>
</dbReference>
<comment type="subcellular location">
    <subcellularLocation>
        <location evidence="1 6">Cytoplasm</location>
    </subcellularLocation>
</comment>
<gene>
    <name evidence="8" type="primary">metA</name>
    <name evidence="6" type="synonym">metAA</name>
    <name evidence="8" type="ORF">PSM36_2040</name>
</gene>
<comment type="caution">
    <text evidence="6">Lacks conserved residue(s) required for the propagation of feature annotation.</text>
</comment>
<name>A0A1R3T8D1_9BACT</name>
<evidence type="ECO:0000256" key="4">
    <source>
        <dbReference type="ARBA" id="ARBA00022679"/>
    </source>
</evidence>
<feature type="site" description="Important for substrate specificity" evidence="6">
    <location>
        <position position="192"/>
    </location>
</feature>
<dbReference type="FunFam" id="3.40.50.880:FF:000004">
    <property type="entry name" value="Homoserine O-succinyltransferase"/>
    <property type="match status" value="1"/>
</dbReference>
<dbReference type="GO" id="GO:0019281">
    <property type="term" value="P:L-methionine biosynthetic process from homoserine via O-succinyl-L-homoserine and cystathionine"/>
    <property type="evidence" value="ECO:0007669"/>
    <property type="project" value="InterPro"/>
</dbReference>
<dbReference type="KEGG" id="psac:PSM36_2040"/>
<comment type="function">
    <text evidence="6">Transfers an acetyl group from acetyl-CoA to L-homoserine, forming acetyl-L-homoserine.</text>
</comment>
<keyword evidence="2 6" id="KW-0963">Cytoplasm</keyword>
<dbReference type="NCBIfam" id="TIGR01001">
    <property type="entry name" value="metA"/>
    <property type="match status" value="1"/>
</dbReference>
<dbReference type="STRING" id="1642647.PSM36_2040"/>
<dbReference type="InterPro" id="IPR029062">
    <property type="entry name" value="Class_I_gatase-like"/>
</dbReference>
<keyword evidence="6" id="KW-0486">Methionine biosynthesis</keyword>
<dbReference type="PANTHER" id="PTHR20919:SF0">
    <property type="entry name" value="HOMOSERINE O-SUCCINYLTRANSFERASE"/>
    <property type="match status" value="1"/>
</dbReference>
<keyword evidence="4 6" id="KW-0808">Transferase</keyword>
<evidence type="ECO:0000256" key="7">
    <source>
        <dbReference type="PIRSR" id="PIRSR000450-1"/>
    </source>
</evidence>
<dbReference type="SUPFAM" id="SSF52317">
    <property type="entry name" value="Class I glutamine amidotransferase-like"/>
    <property type="match status" value="1"/>
</dbReference>
<evidence type="ECO:0000256" key="5">
    <source>
        <dbReference type="ARBA" id="ARBA00023315"/>
    </source>
</evidence>
<evidence type="ECO:0000313" key="9">
    <source>
        <dbReference type="Proteomes" id="UP000187464"/>
    </source>
</evidence>
<keyword evidence="9" id="KW-1185">Reference proteome</keyword>
<dbReference type="EMBL" id="LT605205">
    <property type="protein sequence ID" value="SCD20847.1"/>
    <property type="molecule type" value="Genomic_DNA"/>
</dbReference>
<dbReference type="RefSeq" id="WP_076930779.1">
    <property type="nucleotide sequence ID" value="NZ_LT605205.1"/>
</dbReference>
<evidence type="ECO:0000313" key="8">
    <source>
        <dbReference type="EMBL" id="SCD20847.1"/>
    </source>
</evidence>
<dbReference type="Pfam" id="PF04204">
    <property type="entry name" value="HTS"/>
    <property type="match status" value="1"/>
</dbReference>
<organism evidence="8 9">
    <name type="scientific">Proteiniphilum saccharofermentans</name>
    <dbReference type="NCBI Taxonomy" id="1642647"/>
    <lineage>
        <taxon>Bacteria</taxon>
        <taxon>Pseudomonadati</taxon>
        <taxon>Bacteroidota</taxon>
        <taxon>Bacteroidia</taxon>
        <taxon>Bacteroidales</taxon>
        <taxon>Dysgonomonadaceae</taxon>
        <taxon>Proteiniphilum</taxon>
    </lineage>
</organism>
<dbReference type="AlphaFoldDB" id="A0A1R3T8D1"/>
<feature type="binding site" evidence="6">
    <location>
        <position position="249"/>
    </location>
    <ligand>
        <name>substrate</name>
    </ligand>
</feature>
<proteinExistence type="inferred from homology"/>
<evidence type="ECO:0000256" key="2">
    <source>
        <dbReference type="ARBA" id="ARBA00022490"/>
    </source>
</evidence>
<dbReference type="PANTHER" id="PTHR20919">
    <property type="entry name" value="HOMOSERINE O-SUCCINYLTRANSFERASE"/>
    <property type="match status" value="1"/>
</dbReference>
<feature type="binding site" evidence="6">
    <location>
        <position position="163"/>
    </location>
    <ligand>
        <name>substrate</name>
    </ligand>
</feature>
<keyword evidence="5 6" id="KW-0012">Acyltransferase</keyword>
<feature type="active site" evidence="6">
    <location>
        <position position="237"/>
    </location>
</feature>
<evidence type="ECO:0000256" key="1">
    <source>
        <dbReference type="ARBA" id="ARBA00004496"/>
    </source>
</evidence>
<dbReference type="Proteomes" id="UP000187464">
    <property type="component" value="Chromosome I"/>
</dbReference>
<dbReference type="Gene3D" id="3.40.50.880">
    <property type="match status" value="1"/>
</dbReference>
<dbReference type="InterPro" id="IPR033752">
    <property type="entry name" value="MetA_family"/>
</dbReference>
<dbReference type="EC" id="2.3.1.31" evidence="6"/>
<comment type="similarity">
    <text evidence="6">Belongs to the MetA family.</text>
</comment>
<protein>
    <recommendedName>
        <fullName evidence="6">Homoserine O-acetyltransferase</fullName>
        <shortName evidence="6">HAT</shortName>
        <ecNumber evidence="6">2.3.1.31</ecNumber>
    </recommendedName>
    <alternativeName>
        <fullName evidence="6">Homoserine transacetylase</fullName>
        <shortName evidence="6">HTA</shortName>
    </alternativeName>
</protein>
<accession>A0A1R3T8D1</accession>
<feature type="active site" description="Proton acceptor" evidence="6">
    <location>
        <position position="235"/>
    </location>
</feature>
<keyword evidence="3 6" id="KW-0028">Amino-acid biosynthesis</keyword>
<dbReference type="PIRSF" id="PIRSF000450">
    <property type="entry name" value="H_ser_succinyltr"/>
    <property type="match status" value="1"/>
</dbReference>